<feature type="coiled-coil region" evidence="2">
    <location>
        <begin position="44"/>
        <end position="78"/>
    </location>
</feature>
<dbReference type="EMBL" id="JAVRHK010000001">
    <property type="protein sequence ID" value="MDT0675170.1"/>
    <property type="molecule type" value="Genomic_DNA"/>
</dbReference>
<feature type="domain" description="CusB-like beta-barrel" evidence="5">
    <location>
        <begin position="243"/>
        <end position="313"/>
    </location>
</feature>
<evidence type="ECO:0000259" key="4">
    <source>
        <dbReference type="Pfam" id="PF25893"/>
    </source>
</evidence>
<keyword evidence="9" id="KW-1185">Reference proteome</keyword>
<reference evidence="8 9" key="1">
    <citation type="submission" date="2023-09" db="EMBL/GenBank/DDBJ databases">
        <authorList>
            <person name="Rey-Velasco X."/>
        </authorList>
    </citation>
    <scope>NUCLEOTIDE SEQUENCE [LARGE SCALE GENOMIC DNA]</scope>
    <source>
        <strain evidence="8 9">F117</strain>
    </source>
</reference>
<feature type="domain" description="CzcB-like alpha-helical hairpin" evidence="4">
    <location>
        <begin position="145"/>
        <end position="202"/>
    </location>
</feature>
<dbReference type="PANTHER" id="PTHR30469">
    <property type="entry name" value="MULTIDRUG RESISTANCE PROTEIN MDTA"/>
    <property type="match status" value="1"/>
</dbReference>
<dbReference type="InterPro" id="IPR058792">
    <property type="entry name" value="Beta-barrel_RND_2"/>
</dbReference>
<accession>A0ABU3D1G2</accession>
<dbReference type="Pfam" id="PF25954">
    <property type="entry name" value="Beta-barrel_RND_2"/>
    <property type="match status" value="1"/>
</dbReference>
<dbReference type="Proteomes" id="UP001262582">
    <property type="component" value="Unassembled WGS sequence"/>
</dbReference>
<evidence type="ECO:0000256" key="3">
    <source>
        <dbReference type="SAM" id="SignalP"/>
    </source>
</evidence>
<evidence type="ECO:0000256" key="2">
    <source>
        <dbReference type="SAM" id="Coils"/>
    </source>
</evidence>
<evidence type="ECO:0000313" key="8">
    <source>
        <dbReference type="EMBL" id="MDT0675170.1"/>
    </source>
</evidence>
<dbReference type="Gene3D" id="1.10.287.470">
    <property type="entry name" value="Helix hairpin bin"/>
    <property type="match status" value="1"/>
</dbReference>
<dbReference type="InterPro" id="IPR058648">
    <property type="entry name" value="HH_CzcB-like"/>
</dbReference>
<evidence type="ECO:0000259" key="5">
    <source>
        <dbReference type="Pfam" id="PF25954"/>
    </source>
</evidence>
<dbReference type="Pfam" id="PF25967">
    <property type="entry name" value="RND-MFP_C"/>
    <property type="match status" value="1"/>
</dbReference>
<dbReference type="NCBIfam" id="TIGR01730">
    <property type="entry name" value="RND_mfp"/>
    <property type="match status" value="1"/>
</dbReference>
<keyword evidence="3" id="KW-0732">Signal</keyword>
<dbReference type="Gene3D" id="2.40.30.170">
    <property type="match status" value="1"/>
</dbReference>
<sequence length="397" mass="44014">MKTKNKIIAPMKKTAVLFSAVAMLFACGKSDTQSIDNVIKSDNLEEIRQTKAQLSKQQSELTAKIDQLDEAINRLDKSKRLNLVTVEPINDTVFKHYAQVQGDVATDQNIVIYPEFSGILNDVRVKEGERVTKGEVLATIDDGGLSSELAQLEAQSTLAKTTFERQKRLWNQNIGSEMQFLEAQTNYESMQNSVNRLKSQLAKTVIKAPFSGIIDEVMTEQGEVVNTGQTQLFRLVNLNNMYVEADIPESYLGQIQQGTDVKVQIASREFDGKVSQVSNTINPSNRTFQVKVSVPNEEGLIKPNQIATLQLNDYTAEDAIIVPENTVQKNAMGESLVYVLENKNEQNNTGTAKKVIVKTGYVSNDSIEITSGLQAGQTLIVEGSKNLRDGQEVTFRN</sequence>
<organism evidence="8 9">
    <name type="scientific">Autumnicola musiva</name>
    <dbReference type="NCBI Taxonomy" id="3075589"/>
    <lineage>
        <taxon>Bacteria</taxon>
        <taxon>Pseudomonadati</taxon>
        <taxon>Bacteroidota</taxon>
        <taxon>Flavobacteriia</taxon>
        <taxon>Flavobacteriales</taxon>
        <taxon>Flavobacteriaceae</taxon>
        <taxon>Autumnicola</taxon>
    </lineage>
</organism>
<evidence type="ECO:0000256" key="1">
    <source>
        <dbReference type="ARBA" id="ARBA00009477"/>
    </source>
</evidence>
<dbReference type="Pfam" id="PF25973">
    <property type="entry name" value="BSH_CzcB"/>
    <property type="match status" value="1"/>
</dbReference>
<comment type="similarity">
    <text evidence="1">Belongs to the membrane fusion protein (MFP) (TC 8.A.1) family.</text>
</comment>
<dbReference type="Gene3D" id="2.40.420.20">
    <property type="match status" value="1"/>
</dbReference>
<evidence type="ECO:0000259" key="6">
    <source>
        <dbReference type="Pfam" id="PF25967"/>
    </source>
</evidence>
<gene>
    <name evidence="8" type="ORF">RM539_01060</name>
</gene>
<dbReference type="PROSITE" id="PS51257">
    <property type="entry name" value="PROKAR_LIPOPROTEIN"/>
    <property type="match status" value="1"/>
</dbReference>
<keyword evidence="2" id="KW-0175">Coiled coil</keyword>
<dbReference type="Gene3D" id="2.40.50.100">
    <property type="match status" value="1"/>
</dbReference>
<dbReference type="InterPro" id="IPR058627">
    <property type="entry name" value="MdtA-like_C"/>
</dbReference>
<feature type="chain" id="PRO_5045528898" evidence="3">
    <location>
        <begin position="29"/>
        <end position="397"/>
    </location>
</feature>
<name>A0ABU3D1G2_9FLAO</name>
<feature type="domain" description="CzcB-like barrel-sandwich hybrid" evidence="7">
    <location>
        <begin position="111"/>
        <end position="235"/>
    </location>
</feature>
<dbReference type="InterPro" id="IPR006143">
    <property type="entry name" value="RND_pump_MFP"/>
</dbReference>
<dbReference type="InterPro" id="IPR058647">
    <property type="entry name" value="BSH_CzcB-like"/>
</dbReference>
<feature type="signal peptide" evidence="3">
    <location>
        <begin position="1"/>
        <end position="28"/>
    </location>
</feature>
<dbReference type="SUPFAM" id="SSF111369">
    <property type="entry name" value="HlyD-like secretion proteins"/>
    <property type="match status" value="1"/>
</dbReference>
<proteinExistence type="inferred from homology"/>
<dbReference type="RefSeq" id="WP_311501613.1">
    <property type="nucleotide sequence ID" value="NZ_JAVRHK010000001.1"/>
</dbReference>
<feature type="domain" description="Multidrug resistance protein MdtA-like C-terminal permuted SH3" evidence="6">
    <location>
        <begin position="318"/>
        <end position="385"/>
    </location>
</feature>
<comment type="caution">
    <text evidence="8">The sequence shown here is derived from an EMBL/GenBank/DDBJ whole genome shotgun (WGS) entry which is preliminary data.</text>
</comment>
<protein>
    <submittedName>
        <fullName evidence="8">Efflux RND transporter periplasmic adaptor subunit</fullName>
    </submittedName>
</protein>
<dbReference type="PANTHER" id="PTHR30469:SF15">
    <property type="entry name" value="HLYD FAMILY OF SECRETION PROTEINS"/>
    <property type="match status" value="1"/>
</dbReference>
<evidence type="ECO:0000259" key="7">
    <source>
        <dbReference type="Pfam" id="PF25973"/>
    </source>
</evidence>
<dbReference type="Pfam" id="PF25893">
    <property type="entry name" value="HH_CzcB"/>
    <property type="match status" value="1"/>
</dbReference>
<evidence type="ECO:0000313" key="9">
    <source>
        <dbReference type="Proteomes" id="UP001262582"/>
    </source>
</evidence>